<dbReference type="InterPro" id="IPR020045">
    <property type="entry name" value="DNA_polI_H3TH"/>
</dbReference>
<dbReference type="SUPFAM" id="SSF56672">
    <property type="entry name" value="DNA/RNA polymerases"/>
    <property type="match status" value="1"/>
</dbReference>
<protein>
    <recommendedName>
        <fullName evidence="10 11">DNA polymerase I</fullName>
        <ecNumber evidence="10 11">2.7.7.7</ecNumber>
    </recommendedName>
</protein>
<evidence type="ECO:0000313" key="15">
    <source>
        <dbReference type="EMBL" id="WFD11420.1"/>
    </source>
</evidence>
<keyword evidence="12" id="KW-0175">Coiled coil</keyword>
<evidence type="ECO:0000256" key="6">
    <source>
        <dbReference type="ARBA" id="ARBA00022932"/>
    </source>
</evidence>
<dbReference type="GO" id="GO:0003887">
    <property type="term" value="F:DNA-directed DNA polymerase activity"/>
    <property type="evidence" value="ECO:0007669"/>
    <property type="project" value="UniProtKB-EC"/>
</dbReference>
<dbReference type="PANTHER" id="PTHR10133:SF27">
    <property type="entry name" value="DNA POLYMERASE NU"/>
    <property type="match status" value="1"/>
</dbReference>
<dbReference type="Pfam" id="PF00476">
    <property type="entry name" value="DNA_pol_A"/>
    <property type="match status" value="1"/>
</dbReference>
<dbReference type="Gene3D" id="3.30.70.370">
    <property type="match status" value="1"/>
</dbReference>
<keyword evidence="5 11" id="KW-0227">DNA damage</keyword>
<evidence type="ECO:0000256" key="9">
    <source>
        <dbReference type="ARBA" id="ARBA00049244"/>
    </source>
</evidence>
<dbReference type="Proteomes" id="UP001222800">
    <property type="component" value="Chromosome"/>
</dbReference>
<evidence type="ECO:0000256" key="11">
    <source>
        <dbReference type="RuleBase" id="RU004460"/>
    </source>
</evidence>
<dbReference type="PANTHER" id="PTHR10133">
    <property type="entry name" value="DNA POLYMERASE I"/>
    <property type="match status" value="1"/>
</dbReference>
<dbReference type="SUPFAM" id="SSF88723">
    <property type="entry name" value="PIN domain-like"/>
    <property type="match status" value="1"/>
</dbReference>
<keyword evidence="6 11" id="KW-0239">DNA-directed DNA polymerase</keyword>
<keyword evidence="3 11" id="KW-0548">Nucleotidyltransferase</keyword>
<dbReference type="Gene3D" id="3.40.50.1010">
    <property type="entry name" value="5'-nuclease"/>
    <property type="match status" value="1"/>
</dbReference>
<dbReference type="SMART" id="SM00475">
    <property type="entry name" value="53EXOc"/>
    <property type="match status" value="1"/>
</dbReference>
<name>A0ABY8EEP9_9FIRM</name>
<sequence length="880" mass="101578">MNKKLVIIDGNSLMNRAFYALPDLMNKEGLHTNAIYGFTTMLFKIIDEYNPTHMSVAFDLKAPTFRHKQYENYKAGRKKMPDELRVQVEPLKELLDAFKINRLEMEGFEADDIIGTVSKIAEEDNFEVIIVTGDKDAIQLASNKTKILITKKGITELEIYDYDEVLKRYELTPDQFIDLKGLMGDKSDNIPGVPGIGEKTGIKLLKEFETIENLVQNTDKLKGSVKKKIEENIDTALMSKRLATIVRDMPVDIDIDELKLENYDEQKIIKLFNTFGFNSLIKRISMNKEVVEEKDIKSVLINNDNIDFVIDEIKKKKYMYLKTVTKKGNILDKNIIYMFIGLEQDKVYYINEEICILKLKDVLESEEIEKYGYKLKEEYIALRSYDIDIKNMKFDIVIGEYLIDATSSNYLHDNLAAKYMGKNINSEEELLGKGKKAKKFEELEEDVLVKYFNNLIEVVIGIKNEMEKTIDEYEMQELFYDIEMPLIEVLGYMEYEGFKVDIEKLEQLKEEYSTIIKNLEDNIYEMAGEEFNINSPKQLGVILFEKLELPIIKKTKTGYSTNAEVLEKLRPEHEIIDKISEYRQIVKLQSTYVDGLLNIINNKSKRIHSSFNQTITTTGRISSTEPNLQNIPVRLEMGRNLRKVFIPSEGYSLVDADYSQIELRVLAHISDDENLIKAFESGEDIHTSTASKVFDVDIKDVDSEMRSAAKAVNFGIVYGISDFGLSKNLNIPAKKAKEYIDNYFDKYPNIKKYMDDIVEKAKSDGYVSTVLNRRRYIPEINSKNFIVKNLGKRLAMNTPIQGSAADVIKIAMVNVYKKLKEENLKSKLILQVHDELIIEALEDEIDEVEKILKNEMENAVNMKVRLSIDLNTGKSWYETK</sequence>
<keyword evidence="11" id="KW-0378">Hydrolase</keyword>
<dbReference type="Pfam" id="PF01367">
    <property type="entry name" value="5_3_exonuc"/>
    <property type="match status" value="1"/>
</dbReference>
<evidence type="ECO:0000256" key="12">
    <source>
        <dbReference type="SAM" id="Coils"/>
    </source>
</evidence>
<evidence type="ECO:0000256" key="8">
    <source>
        <dbReference type="ARBA" id="ARBA00023204"/>
    </source>
</evidence>
<evidence type="ECO:0000256" key="4">
    <source>
        <dbReference type="ARBA" id="ARBA00022705"/>
    </source>
</evidence>
<dbReference type="EC" id="2.7.7.7" evidence="10 11"/>
<proteinExistence type="inferred from homology"/>
<dbReference type="SMART" id="SM00482">
    <property type="entry name" value="POLAc"/>
    <property type="match status" value="1"/>
</dbReference>
<dbReference type="CDD" id="cd09898">
    <property type="entry name" value="H3TH_53EXO"/>
    <property type="match status" value="1"/>
</dbReference>
<gene>
    <name evidence="11 15" type="primary">polA</name>
    <name evidence="15" type="ORF">P4S50_04915</name>
</gene>
<feature type="domain" description="5'-3' exonuclease" evidence="13">
    <location>
        <begin position="3"/>
        <end position="261"/>
    </location>
</feature>
<dbReference type="CDD" id="cd09859">
    <property type="entry name" value="PIN_53EXO"/>
    <property type="match status" value="1"/>
</dbReference>
<organism evidence="15 16">
    <name type="scientific">Tepidibacter hydrothermalis</name>
    <dbReference type="NCBI Taxonomy" id="3036126"/>
    <lineage>
        <taxon>Bacteria</taxon>
        <taxon>Bacillati</taxon>
        <taxon>Bacillota</taxon>
        <taxon>Clostridia</taxon>
        <taxon>Peptostreptococcales</taxon>
        <taxon>Peptostreptococcaceae</taxon>
        <taxon>Tepidibacter</taxon>
    </lineage>
</organism>
<dbReference type="InterPro" id="IPR018320">
    <property type="entry name" value="DNA_polymerase_1"/>
</dbReference>
<dbReference type="InterPro" id="IPR002421">
    <property type="entry name" value="5-3_exonuclease"/>
</dbReference>
<evidence type="ECO:0000256" key="3">
    <source>
        <dbReference type="ARBA" id="ARBA00022695"/>
    </source>
</evidence>
<accession>A0ABY8EEP9</accession>
<dbReference type="EMBL" id="CP120733">
    <property type="protein sequence ID" value="WFD11420.1"/>
    <property type="molecule type" value="Genomic_DNA"/>
</dbReference>
<evidence type="ECO:0000256" key="5">
    <source>
        <dbReference type="ARBA" id="ARBA00022763"/>
    </source>
</evidence>
<feature type="domain" description="DNA-directed DNA polymerase family A palm" evidence="14">
    <location>
        <begin position="638"/>
        <end position="844"/>
    </location>
</feature>
<keyword evidence="11" id="KW-0540">Nuclease</keyword>
<dbReference type="InterPro" id="IPR020046">
    <property type="entry name" value="5-3_exonucl_a-hlix_arch_N"/>
</dbReference>
<keyword evidence="7 11" id="KW-0238">DNA-binding</keyword>
<dbReference type="InterPro" id="IPR019760">
    <property type="entry name" value="DNA-dir_DNA_pol_A_CS"/>
</dbReference>
<keyword evidence="11" id="KW-0269">Exonuclease</keyword>
<dbReference type="SUPFAM" id="SSF47807">
    <property type="entry name" value="5' to 3' exonuclease, C-terminal subdomain"/>
    <property type="match status" value="1"/>
</dbReference>
<evidence type="ECO:0000259" key="13">
    <source>
        <dbReference type="SMART" id="SM00475"/>
    </source>
</evidence>
<dbReference type="InterPro" id="IPR008918">
    <property type="entry name" value="HhH2"/>
</dbReference>
<dbReference type="Gene3D" id="1.10.150.20">
    <property type="entry name" value="5' to 3' exonuclease, C-terminal subdomain"/>
    <property type="match status" value="2"/>
</dbReference>
<evidence type="ECO:0000256" key="2">
    <source>
        <dbReference type="ARBA" id="ARBA00022679"/>
    </source>
</evidence>
<dbReference type="InterPro" id="IPR054690">
    <property type="entry name" value="DNA_polI_exonuclease"/>
</dbReference>
<comment type="function">
    <text evidence="11">In addition to polymerase activity, this DNA polymerase exhibits 5'-3' exonuclease activity.</text>
</comment>
<comment type="similarity">
    <text evidence="1 11">Belongs to the DNA polymerase type-A family.</text>
</comment>
<comment type="catalytic activity">
    <reaction evidence="9 11">
        <text>DNA(n) + a 2'-deoxyribonucleoside 5'-triphosphate = DNA(n+1) + diphosphate</text>
        <dbReference type="Rhea" id="RHEA:22508"/>
        <dbReference type="Rhea" id="RHEA-COMP:17339"/>
        <dbReference type="Rhea" id="RHEA-COMP:17340"/>
        <dbReference type="ChEBI" id="CHEBI:33019"/>
        <dbReference type="ChEBI" id="CHEBI:61560"/>
        <dbReference type="ChEBI" id="CHEBI:173112"/>
        <dbReference type="EC" id="2.7.7.7"/>
    </reaction>
</comment>
<dbReference type="InterPro" id="IPR002298">
    <property type="entry name" value="DNA_polymerase_A"/>
</dbReference>
<dbReference type="Pfam" id="PF22619">
    <property type="entry name" value="DNA_polI_exo1"/>
    <property type="match status" value="1"/>
</dbReference>
<feature type="coiled-coil region" evidence="12">
    <location>
        <begin position="838"/>
        <end position="865"/>
    </location>
</feature>
<comment type="subunit">
    <text evidence="11">Single-chain monomer with multiple functions.</text>
</comment>
<keyword evidence="16" id="KW-1185">Reference proteome</keyword>
<evidence type="ECO:0000256" key="7">
    <source>
        <dbReference type="ARBA" id="ARBA00023125"/>
    </source>
</evidence>
<dbReference type="InterPro" id="IPR001098">
    <property type="entry name" value="DNA-dir_DNA_pol_A_palm_dom"/>
</dbReference>
<evidence type="ECO:0000256" key="1">
    <source>
        <dbReference type="ARBA" id="ARBA00007705"/>
    </source>
</evidence>
<dbReference type="CDD" id="cd08637">
    <property type="entry name" value="DNA_pol_A_pol_I_C"/>
    <property type="match status" value="1"/>
</dbReference>
<dbReference type="NCBIfam" id="NF004397">
    <property type="entry name" value="PRK05755.1"/>
    <property type="match status" value="1"/>
</dbReference>
<dbReference type="Gene3D" id="1.20.1060.10">
    <property type="entry name" value="Taq DNA Polymerase, Chain T, domain 4"/>
    <property type="match status" value="1"/>
</dbReference>
<dbReference type="InterPro" id="IPR043502">
    <property type="entry name" value="DNA/RNA_pol_sf"/>
</dbReference>
<keyword evidence="2 11" id="KW-0808">Transferase</keyword>
<evidence type="ECO:0000256" key="10">
    <source>
        <dbReference type="NCBIfam" id="TIGR00593"/>
    </source>
</evidence>
<dbReference type="InterPro" id="IPR012337">
    <property type="entry name" value="RNaseH-like_sf"/>
</dbReference>
<evidence type="ECO:0000259" key="14">
    <source>
        <dbReference type="SMART" id="SM00482"/>
    </source>
</evidence>
<dbReference type="SUPFAM" id="SSF53098">
    <property type="entry name" value="Ribonuclease H-like"/>
    <property type="match status" value="1"/>
</dbReference>
<dbReference type="NCBIfam" id="TIGR00593">
    <property type="entry name" value="pola"/>
    <property type="match status" value="1"/>
</dbReference>
<keyword evidence="8 11" id="KW-0234">DNA repair</keyword>
<dbReference type="Gene3D" id="3.30.420.10">
    <property type="entry name" value="Ribonuclease H-like superfamily/Ribonuclease H"/>
    <property type="match status" value="1"/>
</dbReference>
<dbReference type="Pfam" id="PF02739">
    <property type="entry name" value="5_3_exonuc_N"/>
    <property type="match status" value="1"/>
</dbReference>
<dbReference type="CDD" id="cd06140">
    <property type="entry name" value="DNA_polA_I_Bacillus_like_exo"/>
    <property type="match status" value="1"/>
</dbReference>
<dbReference type="InterPro" id="IPR036279">
    <property type="entry name" value="5-3_exonuclease_C_sf"/>
</dbReference>
<dbReference type="SMART" id="SM00279">
    <property type="entry name" value="HhH2"/>
    <property type="match status" value="1"/>
</dbReference>
<dbReference type="PRINTS" id="PR00868">
    <property type="entry name" value="DNAPOLI"/>
</dbReference>
<reference evidence="15 16" key="1">
    <citation type="submission" date="2023-03" db="EMBL/GenBank/DDBJ databases">
        <title>Complete genome sequence of Tepidibacter sp. SWIR-1, isolated from a deep-sea hydrothermal vent.</title>
        <authorList>
            <person name="Li X."/>
        </authorList>
    </citation>
    <scope>NUCLEOTIDE SEQUENCE [LARGE SCALE GENOMIC DNA]</scope>
    <source>
        <strain evidence="15 16">SWIR-1</strain>
    </source>
</reference>
<dbReference type="InterPro" id="IPR036397">
    <property type="entry name" value="RNaseH_sf"/>
</dbReference>
<dbReference type="RefSeq" id="WP_277733470.1">
    <property type="nucleotide sequence ID" value="NZ_CP120733.1"/>
</dbReference>
<dbReference type="PROSITE" id="PS00447">
    <property type="entry name" value="DNA_POLYMERASE_A"/>
    <property type="match status" value="1"/>
</dbReference>
<dbReference type="InterPro" id="IPR029060">
    <property type="entry name" value="PIN-like_dom_sf"/>
</dbReference>
<evidence type="ECO:0000313" key="16">
    <source>
        <dbReference type="Proteomes" id="UP001222800"/>
    </source>
</evidence>
<keyword evidence="4 11" id="KW-0235">DNA replication</keyword>